<dbReference type="EMBL" id="JSZA02000104">
    <property type="protein sequence ID" value="KHD08854.1"/>
    <property type="molecule type" value="Genomic_DNA"/>
</dbReference>
<dbReference type="Proteomes" id="UP000030428">
    <property type="component" value="Unassembled WGS sequence"/>
</dbReference>
<evidence type="ECO:0008006" key="3">
    <source>
        <dbReference type="Google" id="ProtNLM"/>
    </source>
</evidence>
<gene>
    <name evidence="1" type="ORF">PN36_22370</name>
</gene>
<dbReference type="AlphaFoldDB" id="A0A0A6PF13"/>
<accession>A0A0A6PF13</accession>
<sequence length="78" mass="9062">MITAEFSLENSQIQWLEQCQSFGFKDKSELVRTAINSLYEQLKQQQSLRESAQLYAEIYETDEETRALTEAAIVGWPQ</sequence>
<proteinExistence type="predicted"/>
<comment type="caution">
    <text evidence="1">The sequence shown here is derived from an EMBL/GenBank/DDBJ whole genome shotgun (WGS) entry which is preliminary data.</text>
</comment>
<organism evidence="1 2">
    <name type="scientific">Candidatus Thiomargarita nelsonii</name>
    <dbReference type="NCBI Taxonomy" id="1003181"/>
    <lineage>
        <taxon>Bacteria</taxon>
        <taxon>Pseudomonadati</taxon>
        <taxon>Pseudomonadota</taxon>
        <taxon>Gammaproteobacteria</taxon>
        <taxon>Thiotrichales</taxon>
        <taxon>Thiotrichaceae</taxon>
        <taxon>Thiomargarita</taxon>
    </lineage>
</organism>
<reference evidence="1 2" key="1">
    <citation type="journal article" date="2016" name="Front. Microbiol.">
        <title>Single-Cell (Meta-)Genomics of a Dimorphic Candidatus Thiomargarita nelsonii Reveals Genomic Plasticity.</title>
        <authorList>
            <person name="Flood B.E."/>
            <person name="Fliss P."/>
            <person name="Jones D.S."/>
            <person name="Dick G.J."/>
            <person name="Jain S."/>
            <person name="Kaster A.K."/>
            <person name="Winkel M."/>
            <person name="Mussmann M."/>
            <person name="Bailey J."/>
        </authorList>
    </citation>
    <scope>NUCLEOTIDE SEQUENCE [LARGE SCALE GENOMIC DNA]</scope>
    <source>
        <strain evidence="1">Hydrate Ridge</strain>
    </source>
</reference>
<name>A0A0A6PF13_9GAMM</name>
<protein>
    <recommendedName>
        <fullName evidence="3">CopG family transcriptional regulator</fullName>
    </recommendedName>
</protein>
<evidence type="ECO:0000313" key="2">
    <source>
        <dbReference type="Proteomes" id="UP000030428"/>
    </source>
</evidence>
<evidence type="ECO:0000313" key="1">
    <source>
        <dbReference type="EMBL" id="KHD08854.1"/>
    </source>
</evidence>
<keyword evidence="2" id="KW-1185">Reference proteome</keyword>